<comment type="caution">
    <text evidence="1">The sequence shown here is derived from an EMBL/GenBank/DDBJ whole genome shotgun (WGS) entry which is preliminary data.</text>
</comment>
<dbReference type="Proteomes" id="UP000821865">
    <property type="component" value="Chromosome 9"/>
</dbReference>
<accession>A0ACB8C580</accession>
<proteinExistence type="predicted"/>
<sequence>MGSPERVRKWSTHLTSSLAVRPLTRIMSRWPFRYSPTMYGSRCRRGFRYTTMPGFSRAKFTSSRSMYSRIPRLLPCVLQKVSVSLWSWHTYRPTPLYSGALMKAIAFHVRESRRRAKTGWLREFAPESKKALAFLAVCAGVTVECGVDWCKLCKAFSALVHHAPASGQRASAAALQRRSQSSPELTPPGETISDQLRQYTTALASLAPAPKNCDVECRVRRFRENRAATDAYKIRHSIMSEYCLQTCSTNRNIMFVRTREPIADDVFSPESSPKRLCLDLEPRTSCDDVDNIARIMTPTPPSESPVKRPLQDVTPRHNNSGSSSPSLPPSPGTPTKSSGDFLGSSLDPMTPTARLKLLSCLAAERLPYASGENGVDDELSNHSSNSENQKPTSRKDKSLGLLCQAFLKLYPEYTSSSDHIIVSLDEVAKHLGVERRRVYDIVNVLESVGMVTKEAKNKYRWFGKGALLETLPKLKSNEAINSGQVTAASMGADNGGGTVTIQDLELRREKSMGIMSQRFLMLFLTSPPKTVSLDLAAKVLIGDPTVDKTQSLVYKTKIRRLYDIANILTSLGLIRKVTVTESRGRKSAFKYIGPDIGSANTDEG</sequence>
<organism evidence="1 2">
    <name type="scientific">Dermacentor silvarum</name>
    <name type="common">Tick</name>
    <dbReference type="NCBI Taxonomy" id="543639"/>
    <lineage>
        <taxon>Eukaryota</taxon>
        <taxon>Metazoa</taxon>
        <taxon>Ecdysozoa</taxon>
        <taxon>Arthropoda</taxon>
        <taxon>Chelicerata</taxon>
        <taxon>Arachnida</taxon>
        <taxon>Acari</taxon>
        <taxon>Parasitiformes</taxon>
        <taxon>Ixodida</taxon>
        <taxon>Ixodoidea</taxon>
        <taxon>Ixodidae</taxon>
        <taxon>Rhipicephalinae</taxon>
        <taxon>Dermacentor</taxon>
    </lineage>
</organism>
<protein>
    <submittedName>
        <fullName evidence="1">Uncharacterized protein</fullName>
    </submittedName>
</protein>
<reference evidence="1" key="1">
    <citation type="submission" date="2020-05" db="EMBL/GenBank/DDBJ databases">
        <title>Large-scale comparative analyses of tick genomes elucidate their genetic diversity and vector capacities.</title>
        <authorList>
            <person name="Jia N."/>
            <person name="Wang J."/>
            <person name="Shi W."/>
            <person name="Du L."/>
            <person name="Sun Y."/>
            <person name="Zhan W."/>
            <person name="Jiang J."/>
            <person name="Wang Q."/>
            <person name="Zhang B."/>
            <person name="Ji P."/>
            <person name="Sakyi L.B."/>
            <person name="Cui X."/>
            <person name="Yuan T."/>
            <person name="Jiang B."/>
            <person name="Yang W."/>
            <person name="Lam T.T.-Y."/>
            <person name="Chang Q."/>
            <person name="Ding S."/>
            <person name="Wang X."/>
            <person name="Zhu J."/>
            <person name="Ruan X."/>
            <person name="Zhao L."/>
            <person name="Wei J."/>
            <person name="Que T."/>
            <person name="Du C."/>
            <person name="Cheng J."/>
            <person name="Dai P."/>
            <person name="Han X."/>
            <person name="Huang E."/>
            <person name="Gao Y."/>
            <person name="Liu J."/>
            <person name="Shao H."/>
            <person name="Ye R."/>
            <person name="Li L."/>
            <person name="Wei W."/>
            <person name="Wang X."/>
            <person name="Wang C."/>
            <person name="Yang T."/>
            <person name="Huo Q."/>
            <person name="Li W."/>
            <person name="Guo W."/>
            <person name="Chen H."/>
            <person name="Zhou L."/>
            <person name="Ni X."/>
            <person name="Tian J."/>
            <person name="Zhou Y."/>
            <person name="Sheng Y."/>
            <person name="Liu T."/>
            <person name="Pan Y."/>
            <person name="Xia L."/>
            <person name="Li J."/>
            <person name="Zhao F."/>
            <person name="Cao W."/>
        </authorList>
    </citation>
    <scope>NUCLEOTIDE SEQUENCE</scope>
    <source>
        <strain evidence="1">Dsil-2018</strain>
    </source>
</reference>
<evidence type="ECO:0000313" key="1">
    <source>
        <dbReference type="EMBL" id="KAH7934022.1"/>
    </source>
</evidence>
<dbReference type="EMBL" id="CM023478">
    <property type="protein sequence ID" value="KAH7934022.1"/>
    <property type="molecule type" value="Genomic_DNA"/>
</dbReference>
<keyword evidence="2" id="KW-1185">Reference proteome</keyword>
<evidence type="ECO:0000313" key="2">
    <source>
        <dbReference type="Proteomes" id="UP000821865"/>
    </source>
</evidence>
<name>A0ACB8C580_DERSI</name>
<gene>
    <name evidence="1" type="ORF">HPB49_020577</name>
</gene>